<sequence length="233" mass="24106">MTSDNEDRLQAVLWDMDGTLVDTEPYWLAAQTELAQEHGITWTTHDARATVGQAMPVTAAILRESGVALSVTEIIDDLLERVVASLQGGIPWLPGAERILGELVAQHIPSALVTMAFSPVATRVAAAAPIGTFHAVVAGDSVPQGKPHPAPYLAAADLLGVDPANCVAVEDSVSGTTSAQAAGMEVIVVPGIVQPPPGPGRHFIASLEDLTVDSLRGILRDPGAGDHRPAAGS</sequence>
<dbReference type="InterPro" id="IPR006439">
    <property type="entry name" value="HAD-SF_hydro_IA"/>
</dbReference>
<keyword evidence="2" id="KW-1185">Reference proteome</keyword>
<dbReference type="Proteomes" id="UP001500200">
    <property type="component" value="Unassembled WGS sequence"/>
</dbReference>
<reference evidence="2" key="1">
    <citation type="journal article" date="2019" name="Int. J. Syst. Evol. Microbiol.">
        <title>The Global Catalogue of Microorganisms (GCM) 10K type strain sequencing project: providing services to taxonomists for standard genome sequencing and annotation.</title>
        <authorList>
            <consortium name="The Broad Institute Genomics Platform"/>
            <consortium name="The Broad Institute Genome Sequencing Center for Infectious Disease"/>
            <person name="Wu L."/>
            <person name="Ma J."/>
        </authorList>
    </citation>
    <scope>NUCLEOTIDE SEQUENCE [LARGE SCALE GENOMIC DNA]</scope>
    <source>
        <strain evidence="2">JCM 18514</strain>
    </source>
</reference>
<gene>
    <name evidence="1" type="ORF">GCM10023346_41190</name>
</gene>
<dbReference type="SFLD" id="SFLDS00003">
    <property type="entry name" value="Haloacid_Dehalogenase"/>
    <property type="match status" value="1"/>
</dbReference>
<dbReference type="Pfam" id="PF00702">
    <property type="entry name" value="Hydrolase"/>
    <property type="match status" value="1"/>
</dbReference>
<comment type="caution">
    <text evidence="1">The sequence shown here is derived from an EMBL/GenBank/DDBJ whole genome shotgun (WGS) entry which is preliminary data.</text>
</comment>
<proteinExistence type="predicted"/>
<accession>A0ABP9SRE2</accession>
<protein>
    <submittedName>
        <fullName evidence="1">HAD family phosphatase</fullName>
    </submittedName>
</protein>
<dbReference type="InterPro" id="IPR023198">
    <property type="entry name" value="PGP-like_dom2"/>
</dbReference>
<organism evidence="1 2">
    <name type="scientific">Arthrobacter gyeryongensis</name>
    <dbReference type="NCBI Taxonomy" id="1650592"/>
    <lineage>
        <taxon>Bacteria</taxon>
        <taxon>Bacillati</taxon>
        <taxon>Actinomycetota</taxon>
        <taxon>Actinomycetes</taxon>
        <taxon>Micrococcales</taxon>
        <taxon>Micrococcaceae</taxon>
        <taxon>Arthrobacter</taxon>
    </lineage>
</organism>
<dbReference type="Gene3D" id="3.40.50.1000">
    <property type="entry name" value="HAD superfamily/HAD-like"/>
    <property type="match status" value="1"/>
</dbReference>
<dbReference type="NCBIfam" id="TIGR01509">
    <property type="entry name" value="HAD-SF-IA-v3"/>
    <property type="match status" value="1"/>
</dbReference>
<dbReference type="PANTHER" id="PTHR18901">
    <property type="entry name" value="2-DEOXYGLUCOSE-6-PHOSPHATE PHOSPHATASE 2"/>
    <property type="match status" value="1"/>
</dbReference>
<dbReference type="RefSeq" id="WP_345452240.1">
    <property type="nucleotide sequence ID" value="NZ_BAABKK010000031.1"/>
</dbReference>
<dbReference type="Gene3D" id="1.10.150.240">
    <property type="entry name" value="Putative phosphatase, domain 2"/>
    <property type="match status" value="1"/>
</dbReference>
<dbReference type="SFLD" id="SFLDG01129">
    <property type="entry name" value="C1.5:_HAD__Beta-PGM__Phosphata"/>
    <property type="match status" value="1"/>
</dbReference>
<dbReference type="EMBL" id="BAABKK010000031">
    <property type="protein sequence ID" value="GAA5200041.1"/>
    <property type="molecule type" value="Genomic_DNA"/>
</dbReference>
<dbReference type="InterPro" id="IPR023214">
    <property type="entry name" value="HAD_sf"/>
</dbReference>
<evidence type="ECO:0000313" key="1">
    <source>
        <dbReference type="EMBL" id="GAA5200041.1"/>
    </source>
</evidence>
<name>A0ABP9SRE2_9MICC</name>
<evidence type="ECO:0000313" key="2">
    <source>
        <dbReference type="Proteomes" id="UP001500200"/>
    </source>
</evidence>
<dbReference type="CDD" id="cd07505">
    <property type="entry name" value="HAD_BPGM-like"/>
    <property type="match status" value="1"/>
</dbReference>
<dbReference type="SUPFAM" id="SSF56784">
    <property type="entry name" value="HAD-like"/>
    <property type="match status" value="1"/>
</dbReference>
<dbReference type="InterPro" id="IPR036412">
    <property type="entry name" value="HAD-like_sf"/>
</dbReference>
<dbReference type="PANTHER" id="PTHR18901:SF38">
    <property type="entry name" value="PSEUDOURIDINE-5'-PHOSPHATASE"/>
    <property type="match status" value="1"/>
</dbReference>
<dbReference type="PRINTS" id="PR00413">
    <property type="entry name" value="HADHALOGNASE"/>
</dbReference>